<feature type="compositionally biased region" description="Polar residues" evidence="1">
    <location>
        <begin position="320"/>
        <end position="332"/>
    </location>
</feature>
<evidence type="ECO:0000256" key="1">
    <source>
        <dbReference type="SAM" id="MobiDB-lite"/>
    </source>
</evidence>
<feature type="region of interest" description="Disordered" evidence="1">
    <location>
        <begin position="180"/>
        <end position="332"/>
    </location>
</feature>
<protein>
    <submittedName>
        <fullName evidence="2">Uncharacterized protein</fullName>
    </submittedName>
</protein>
<feature type="compositionally biased region" description="Low complexity" evidence="1">
    <location>
        <begin position="41"/>
        <end position="53"/>
    </location>
</feature>
<evidence type="ECO:0000313" key="3">
    <source>
        <dbReference type="Proteomes" id="UP001148018"/>
    </source>
</evidence>
<name>A0A9Q0IAZ4_9TELE</name>
<sequence>MILCFGPVLQRTRVSRTPSPPEEPQSWVYEGTQLPEERGSAQAAQNQEENQNQRGGIPRDWPGPPMEQNPAPAGVGIQRNIRLDHCFYLQNLLGDLTHKTQNRQSEPHVLLDLEEPGGPTRGVVKGTLPQVLREFQAGKSVGSLLLCPDGEVIQLSLYDGHTEMPELEQLALLDDITEEEQERAMGLDEDVDQCRSGQQKPGGTKTLTAHRKHQNCSSGTKQTNGNLSIEVPGVAQPDPRPATRPCDKGRDQGRKQANGETYLTSGQDKPGRRTGNRTHRDQKEGRRGRSLSDQPGSGEPPIGDQEKDEESDRQEDPETHNTPVSMVTVETL</sequence>
<feature type="compositionally biased region" description="Acidic residues" evidence="1">
    <location>
        <begin position="180"/>
        <end position="191"/>
    </location>
</feature>
<feature type="compositionally biased region" description="Polar residues" evidence="1">
    <location>
        <begin position="195"/>
        <end position="207"/>
    </location>
</feature>
<feature type="compositionally biased region" description="Polar residues" evidence="1">
    <location>
        <begin position="258"/>
        <end position="267"/>
    </location>
</feature>
<evidence type="ECO:0000313" key="2">
    <source>
        <dbReference type="EMBL" id="KAJ3591670.1"/>
    </source>
</evidence>
<dbReference type="OrthoDB" id="6162046at2759"/>
<reference evidence="2" key="1">
    <citation type="submission" date="2022-07" db="EMBL/GenBank/DDBJ databases">
        <title>Chromosome-level genome of Muraenolepis orangiensis.</title>
        <authorList>
            <person name="Kim J."/>
        </authorList>
    </citation>
    <scope>NUCLEOTIDE SEQUENCE</scope>
    <source>
        <strain evidence="2">KU_S4_2022</strain>
        <tissue evidence="2">Muscle</tissue>
    </source>
</reference>
<dbReference type="AlphaFoldDB" id="A0A9Q0IAZ4"/>
<organism evidence="2 3">
    <name type="scientific">Muraenolepis orangiensis</name>
    <name type="common">Patagonian moray cod</name>
    <dbReference type="NCBI Taxonomy" id="630683"/>
    <lineage>
        <taxon>Eukaryota</taxon>
        <taxon>Metazoa</taxon>
        <taxon>Chordata</taxon>
        <taxon>Craniata</taxon>
        <taxon>Vertebrata</taxon>
        <taxon>Euteleostomi</taxon>
        <taxon>Actinopterygii</taxon>
        <taxon>Neopterygii</taxon>
        <taxon>Teleostei</taxon>
        <taxon>Neoteleostei</taxon>
        <taxon>Acanthomorphata</taxon>
        <taxon>Zeiogadaria</taxon>
        <taxon>Gadariae</taxon>
        <taxon>Gadiformes</taxon>
        <taxon>Muraenolepidoidei</taxon>
        <taxon>Muraenolepididae</taxon>
        <taxon>Muraenolepis</taxon>
    </lineage>
</organism>
<feature type="compositionally biased region" description="Basic and acidic residues" evidence="1">
    <location>
        <begin position="278"/>
        <end position="287"/>
    </location>
</feature>
<gene>
    <name evidence="2" type="ORF">NHX12_006802</name>
</gene>
<keyword evidence="3" id="KW-1185">Reference proteome</keyword>
<comment type="caution">
    <text evidence="2">The sequence shown here is derived from an EMBL/GenBank/DDBJ whole genome shotgun (WGS) entry which is preliminary data.</text>
</comment>
<feature type="compositionally biased region" description="Polar residues" evidence="1">
    <location>
        <begin position="215"/>
        <end position="227"/>
    </location>
</feature>
<accession>A0A9Q0IAZ4</accession>
<proteinExistence type="predicted"/>
<dbReference type="EMBL" id="JANIIK010000113">
    <property type="protein sequence ID" value="KAJ3591670.1"/>
    <property type="molecule type" value="Genomic_DNA"/>
</dbReference>
<feature type="compositionally biased region" description="Basic and acidic residues" evidence="1">
    <location>
        <begin position="245"/>
        <end position="254"/>
    </location>
</feature>
<feature type="region of interest" description="Disordered" evidence="1">
    <location>
        <begin position="1"/>
        <end position="71"/>
    </location>
</feature>
<dbReference type="Proteomes" id="UP001148018">
    <property type="component" value="Unassembled WGS sequence"/>
</dbReference>